<organism evidence="4 5">
    <name type="scientific">Rhodocytophaga aerolata</name>
    <dbReference type="NCBI Taxonomy" id="455078"/>
    <lineage>
        <taxon>Bacteria</taxon>
        <taxon>Pseudomonadati</taxon>
        <taxon>Bacteroidota</taxon>
        <taxon>Cytophagia</taxon>
        <taxon>Cytophagales</taxon>
        <taxon>Rhodocytophagaceae</taxon>
        <taxon>Rhodocytophaga</taxon>
    </lineage>
</organism>
<feature type="region of interest" description="Disordered" evidence="1">
    <location>
        <begin position="55"/>
        <end position="93"/>
    </location>
</feature>
<evidence type="ECO:0000313" key="4">
    <source>
        <dbReference type="EMBL" id="MDO1445809.1"/>
    </source>
</evidence>
<feature type="transmembrane region" description="Helical" evidence="2">
    <location>
        <begin position="166"/>
        <end position="183"/>
    </location>
</feature>
<keyword evidence="3" id="KW-0732">Signal</keyword>
<evidence type="ECO:0000256" key="1">
    <source>
        <dbReference type="SAM" id="MobiDB-lite"/>
    </source>
</evidence>
<comment type="caution">
    <text evidence="4">The sequence shown here is derived from an EMBL/GenBank/DDBJ whole genome shotgun (WGS) entry which is preliminary data.</text>
</comment>
<keyword evidence="2" id="KW-0812">Transmembrane</keyword>
<dbReference type="EMBL" id="JAUKPO010000002">
    <property type="protein sequence ID" value="MDO1445809.1"/>
    <property type="molecule type" value="Genomic_DNA"/>
</dbReference>
<dbReference type="Proteomes" id="UP001168528">
    <property type="component" value="Unassembled WGS sequence"/>
</dbReference>
<evidence type="ECO:0000256" key="3">
    <source>
        <dbReference type="SAM" id="SignalP"/>
    </source>
</evidence>
<feature type="compositionally biased region" description="Low complexity" evidence="1">
    <location>
        <begin position="58"/>
        <end position="83"/>
    </location>
</feature>
<keyword evidence="2" id="KW-0472">Membrane</keyword>
<evidence type="ECO:0000313" key="5">
    <source>
        <dbReference type="Proteomes" id="UP001168528"/>
    </source>
</evidence>
<proteinExistence type="predicted"/>
<dbReference type="RefSeq" id="WP_302036608.1">
    <property type="nucleotide sequence ID" value="NZ_JAUKPO010000002.1"/>
</dbReference>
<keyword evidence="2" id="KW-1133">Transmembrane helix</keyword>
<feature type="signal peptide" evidence="3">
    <location>
        <begin position="1"/>
        <end position="25"/>
    </location>
</feature>
<feature type="transmembrane region" description="Helical" evidence="2">
    <location>
        <begin position="140"/>
        <end position="159"/>
    </location>
</feature>
<gene>
    <name evidence="4" type="ORF">Q0590_06080</name>
</gene>
<protein>
    <submittedName>
        <fullName evidence="4">Uncharacterized protein</fullName>
    </submittedName>
</protein>
<sequence>MKKQSTFTKRLFALGAMSAVFFCTAGNSVSFAQTIEKQEILTAEAPVFTASAEEDDAPAAAGTNATMESAATEETTASTQHAAPAKQEVKAGKENKVKSLPAKILMKTAVKKLEKAQKKMDIKAEKAAKEGKAMDQQVKVGIIIAVVGLLLIIVGAAAYSGVLAGLGSLALVVGLVVILLAALEVI</sequence>
<reference evidence="4" key="1">
    <citation type="submission" date="2023-07" db="EMBL/GenBank/DDBJ databases">
        <title>The genome sequence of Rhodocytophaga aerolata KACC 12507.</title>
        <authorList>
            <person name="Zhang X."/>
        </authorList>
    </citation>
    <scope>NUCLEOTIDE SEQUENCE</scope>
    <source>
        <strain evidence="4">KACC 12507</strain>
    </source>
</reference>
<keyword evidence="5" id="KW-1185">Reference proteome</keyword>
<feature type="chain" id="PRO_5046823806" evidence="3">
    <location>
        <begin position="26"/>
        <end position="186"/>
    </location>
</feature>
<evidence type="ECO:0000256" key="2">
    <source>
        <dbReference type="SAM" id="Phobius"/>
    </source>
</evidence>
<accession>A0ABT8R354</accession>
<name>A0ABT8R354_9BACT</name>